<reference evidence="3" key="1">
    <citation type="submission" date="2016-10" db="EMBL/GenBank/DDBJ databases">
        <authorList>
            <person name="Varghese N."/>
            <person name="Submissions S."/>
        </authorList>
    </citation>
    <scope>NUCLEOTIDE SEQUENCE [LARGE SCALE GENOMIC DNA]</scope>
    <source>
        <strain evidence="3">DSM 25055</strain>
    </source>
</reference>
<keyword evidence="1" id="KW-0472">Membrane</keyword>
<protein>
    <submittedName>
        <fullName evidence="2">Uncharacterized protein</fullName>
    </submittedName>
</protein>
<dbReference type="Proteomes" id="UP000199114">
    <property type="component" value="Unassembled WGS sequence"/>
</dbReference>
<dbReference type="EMBL" id="FOFD01000007">
    <property type="protein sequence ID" value="SER73889.1"/>
    <property type="molecule type" value="Genomic_DNA"/>
</dbReference>
<dbReference type="STRING" id="1186196.SAMN04489841_4462"/>
<dbReference type="RefSeq" id="WP_090621974.1">
    <property type="nucleotide sequence ID" value="NZ_FOFD01000007.1"/>
</dbReference>
<dbReference type="OrthoDB" id="188356at2157"/>
<evidence type="ECO:0000313" key="3">
    <source>
        <dbReference type="Proteomes" id="UP000199114"/>
    </source>
</evidence>
<gene>
    <name evidence="2" type="ORF">SAMN04489841_4462</name>
</gene>
<keyword evidence="1" id="KW-0812">Transmembrane</keyword>
<proteinExistence type="predicted"/>
<name>A0A1H9RPS1_9EURY</name>
<dbReference type="AlphaFoldDB" id="A0A1H9RPS1"/>
<keyword evidence="1" id="KW-1133">Transmembrane helix</keyword>
<keyword evidence="3" id="KW-1185">Reference proteome</keyword>
<feature type="transmembrane region" description="Helical" evidence="1">
    <location>
        <begin position="51"/>
        <end position="68"/>
    </location>
</feature>
<feature type="transmembrane region" description="Helical" evidence="1">
    <location>
        <begin position="27"/>
        <end position="45"/>
    </location>
</feature>
<evidence type="ECO:0000256" key="1">
    <source>
        <dbReference type="SAM" id="Phobius"/>
    </source>
</evidence>
<accession>A0A1H9RPS1</accession>
<organism evidence="2 3">
    <name type="scientific">Natrinema salaciae</name>
    <dbReference type="NCBI Taxonomy" id="1186196"/>
    <lineage>
        <taxon>Archaea</taxon>
        <taxon>Methanobacteriati</taxon>
        <taxon>Methanobacteriota</taxon>
        <taxon>Stenosarchaea group</taxon>
        <taxon>Halobacteria</taxon>
        <taxon>Halobacteriales</taxon>
        <taxon>Natrialbaceae</taxon>
        <taxon>Natrinema</taxon>
    </lineage>
</organism>
<sequence>MLDDLLLVPFELGVDWLIDRNDDRTPVQRICLFVGVVFVLLGIALAAVSGLWYGLAVGIVGLALLLYGA</sequence>
<evidence type="ECO:0000313" key="2">
    <source>
        <dbReference type="EMBL" id="SER73889.1"/>
    </source>
</evidence>